<protein>
    <recommendedName>
        <fullName evidence="5 12">Galactose-1-phosphate uridylyltransferase</fullName>
        <ecNumber evidence="4 12">2.7.7.12</ecNumber>
    </recommendedName>
</protein>
<dbReference type="PROSITE" id="PS00117">
    <property type="entry name" value="GAL_P_UDP_TRANSF_I"/>
    <property type="match status" value="1"/>
</dbReference>
<dbReference type="Proteomes" id="UP000241222">
    <property type="component" value="Unassembled WGS sequence"/>
</dbReference>
<evidence type="ECO:0000256" key="6">
    <source>
        <dbReference type="ARBA" id="ARBA00022679"/>
    </source>
</evidence>
<dbReference type="FunFam" id="3.30.428.10:FF:000002">
    <property type="entry name" value="Galactose-1-phosphate uridylyltransferase"/>
    <property type="match status" value="1"/>
</dbReference>
<dbReference type="Pfam" id="PF02744">
    <property type="entry name" value="GalP_UDP_tr_C"/>
    <property type="match status" value="1"/>
</dbReference>
<evidence type="ECO:0000256" key="11">
    <source>
        <dbReference type="ARBA" id="ARBA00023277"/>
    </source>
</evidence>
<dbReference type="PIRSF" id="PIRSF000808">
    <property type="entry name" value="GalT"/>
    <property type="match status" value="1"/>
</dbReference>
<comment type="catalytic activity">
    <reaction evidence="1 16">
        <text>alpha-D-galactose 1-phosphate + UDP-alpha-D-glucose = alpha-D-glucose 1-phosphate + UDP-alpha-D-galactose</text>
        <dbReference type="Rhea" id="RHEA:13989"/>
        <dbReference type="ChEBI" id="CHEBI:58336"/>
        <dbReference type="ChEBI" id="CHEBI:58601"/>
        <dbReference type="ChEBI" id="CHEBI:58885"/>
        <dbReference type="ChEBI" id="CHEBI:66914"/>
        <dbReference type="EC" id="2.7.7.12"/>
    </reaction>
</comment>
<keyword evidence="6 16" id="KW-0808">Transferase</keyword>
<comment type="caution">
    <text evidence="19">The sequence shown here is derived from an EMBL/GenBank/DDBJ whole genome shotgun (WGS) entry which is preliminary data.</text>
</comment>
<dbReference type="FunFam" id="3.30.428.10:FF:000001">
    <property type="entry name" value="Galactose-1-phosphate uridylyltransferase"/>
    <property type="match status" value="1"/>
</dbReference>
<organism evidence="19 20">
    <name type="scientific">Photobacterium lutimaris</name>
    <dbReference type="NCBI Taxonomy" id="388278"/>
    <lineage>
        <taxon>Bacteria</taxon>
        <taxon>Pseudomonadati</taxon>
        <taxon>Pseudomonadota</taxon>
        <taxon>Gammaproteobacteria</taxon>
        <taxon>Vibrionales</taxon>
        <taxon>Vibrionaceae</taxon>
        <taxon>Photobacterium</taxon>
    </lineage>
</organism>
<feature type="binding site" evidence="15">
    <location>
        <position position="166"/>
    </location>
    <ligand>
        <name>Zn(2+)</name>
        <dbReference type="ChEBI" id="CHEBI:29105"/>
    </ligand>
</feature>
<evidence type="ECO:0000256" key="8">
    <source>
        <dbReference type="ARBA" id="ARBA00022723"/>
    </source>
</evidence>
<feature type="binding site" evidence="14">
    <location>
        <begin position="30"/>
        <end position="33"/>
    </location>
    <ligand>
        <name>UDP-alpha-D-glucose</name>
        <dbReference type="ChEBI" id="CHEBI:58885"/>
        <note>ligand shared between dimeric partners</note>
    </ligand>
</feature>
<evidence type="ECO:0000256" key="15">
    <source>
        <dbReference type="PIRSR" id="PIRSR000808-3"/>
    </source>
</evidence>
<dbReference type="InterPro" id="IPR036265">
    <property type="entry name" value="HIT-like_sf"/>
</dbReference>
<dbReference type="AlphaFoldDB" id="A0A2T3IZY4"/>
<dbReference type="CDD" id="cd00608">
    <property type="entry name" value="GalT"/>
    <property type="match status" value="1"/>
</dbReference>
<keyword evidence="8 15" id="KW-0479">Metal-binding</keyword>
<dbReference type="GO" id="GO:0033499">
    <property type="term" value="P:galactose catabolic process via UDP-galactose, Leloir pathway"/>
    <property type="evidence" value="ECO:0007669"/>
    <property type="project" value="TreeGrafter"/>
</dbReference>
<dbReference type="InterPro" id="IPR019779">
    <property type="entry name" value="GalP_UDPtransf1_His-AS"/>
</dbReference>
<dbReference type="RefSeq" id="WP_107348660.1">
    <property type="nucleotide sequence ID" value="NZ_PYMH01000003.1"/>
</dbReference>
<feature type="binding site" description="in other chain" evidence="14">
    <location>
        <begin position="161"/>
        <end position="163"/>
    </location>
    <ligand>
        <name>UDP-alpha-D-glucose</name>
        <dbReference type="ChEBI" id="CHEBI:58885"/>
        <note>ligand shared between dimeric partners</note>
    </ligand>
</feature>
<evidence type="ECO:0000259" key="17">
    <source>
        <dbReference type="Pfam" id="PF01087"/>
    </source>
</evidence>
<dbReference type="EMBL" id="PYMH01000003">
    <property type="protein sequence ID" value="PSU34234.1"/>
    <property type="molecule type" value="Genomic_DNA"/>
</dbReference>
<evidence type="ECO:0000256" key="5">
    <source>
        <dbReference type="ARBA" id="ARBA00016340"/>
    </source>
</evidence>
<dbReference type="EC" id="2.7.7.12" evidence="4 12"/>
<dbReference type="InterPro" id="IPR005850">
    <property type="entry name" value="GalP_Utransf_C"/>
</dbReference>
<dbReference type="PANTHER" id="PTHR11943">
    <property type="entry name" value="GALACTOSE-1-PHOSPHATE URIDYLYLTRANSFERASE"/>
    <property type="match status" value="1"/>
</dbReference>
<dbReference type="Gene3D" id="3.30.428.10">
    <property type="entry name" value="HIT-like"/>
    <property type="match status" value="2"/>
</dbReference>
<keyword evidence="10 16" id="KW-0299">Galactose metabolism</keyword>
<dbReference type="GO" id="GO:0008270">
    <property type="term" value="F:zinc ion binding"/>
    <property type="evidence" value="ECO:0007669"/>
    <property type="project" value="InterPro"/>
</dbReference>
<evidence type="ECO:0000256" key="9">
    <source>
        <dbReference type="ARBA" id="ARBA00022833"/>
    </source>
</evidence>
<dbReference type="Pfam" id="PF01087">
    <property type="entry name" value="GalP_UDP_transf"/>
    <property type="match status" value="1"/>
</dbReference>
<comment type="cofactor">
    <cofactor evidence="15">
        <name>Zn(2+)</name>
        <dbReference type="ChEBI" id="CHEBI:29105"/>
    </cofactor>
    <text evidence="15">Binds 1 zinc ion per subunit.</text>
</comment>
<evidence type="ECO:0000256" key="2">
    <source>
        <dbReference type="ARBA" id="ARBA00004947"/>
    </source>
</evidence>
<dbReference type="NCBIfam" id="NF008724">
    <property type="entry name" value="PRK11720.1"/>
    <property type="match status" value="1"/>
</dbReference>
<dbReference type="SUPFAM" id="SSF54197">
    <property type="entry name" value="HIT-like"/>
    <property type="match status" value="2"/>
</dbReference>
<feature type="binding site" description="in other chain" evidence="14">
    <location>
        <position position="63"/>
    </location>
    <ligand>
        <name>UDP-alpha-D-glucose</name>
        <dbReference type="ChEBI" id="CHEBI:58885"/>
        <note>ligand shared between dimeric partners</note>
    </ligand>
</feature>
<feature type="binding site" evidence="14">
    <location>
        <begin position="316"/>
        <end position="317"/>
    </location>
    <ligand>
        <name>UDP-alpha-D-glucose</name>
        <dbReference type="ChEBI" id="CHEBI:58885"/>
        <note>ligand shared between dimeric partners</note>
    </ligand>
</feature>
<feature type="binding site" description="in other chain" evidence="14">
    <location>
        <position position="155"/>
    </location>
    <ligand>
        <name>UDP-alpha-D-glucose</name>
        <dbReference type="ChEBI" id="CHEBI:58885"/>
        <note>ligand shared between dimeric partners</note>
    </ligand>
</feature>
<evidence type="ECO:0000256" key="12">
    <source>
        <dbReference type="NCBIfam" id="TIGR00209"/>
    </source>
</evidence>
<sequence length="357" mass="41044">MSEQKFNPVDHPHRRYNPLTGQYILVSPHRAKRPWQGADETPEQAEDKAYDSECFLCPTNTRVSGDKNPDYADTYVFNNDHAALTPDTPEAPTPDNPLFRSESARGLSRVICFSPDHSKTLPELPVGMIRKVIDTWNEQVEELGQEYIWVQAFENKGATMGCSQPHPHGQIWANSFLPNEIARKDDNLRAYYQEQGSNLLVDYAEAEMADGSRTVVETEHWIAVVPYWAAWPFETMLMPKTHVRRMNDLTEAQRDDLAVAIKKLTSRYDNLFKCSFPYSMGWHYAPFFKEGDTSTEHWQLHALFYPPLLRSATVRKFMVGYEMLAESQRDLTAEQAADKLRALSDVHYRETTTTNTK</sequence>
<evidence type="ECO:0000256" key="13">
    <source>
        <dbReference type="PIRSR" id="PIRSR000808-1"/>
    </source>
</evidence>
<reference evidence="19 20" key="1">
    <citation type="submission" date="2018-03" db="EMBL/GenBank/DDBJ databases">
        <title>Whole genome sequencing of Histamine producing bacteria.</title>
        <authorList>
            <person name="Butler K."/>
        </authorList>
    </citation>
    <scope>NUCLEOTIDE SEQUENCE [LARGE SCALE GENOMIC DNA]</scope>
    <source>
        <strain evidence="19 20">JCM 13586</strain>
    </source>
</reference>
<evidence type="ECO:0000256" key="10">
    <source>
        <dbReference type="ARBA" id="ARBA00023144"/>
    </source>
</evidence>
<feature type="binding site" evidence="15">
    <location>
        <position position="117"/>
    </location>
    <ligand>
        <name>Zn(2+)</name>
        <dbReference type="ChEBI" id="CHEBI:29105"/>
    </ligand>
</feature>
<dbReference type="OrthoDB" id="9769064at2"/>
<keyword evidence="11 16" id="KW-0119">Carbohydrate metabolism</keyword>
<evidence type="ECO:0000313" key="19">
    <source>
        <dbReference type="EMBL" id="PSU34234.1"/>
    </source>
</evidence>
<accession>A0A2T3IZY4</accession>
<dbReference type="PANTHER" id="PTHR11943:SF1">
    <property type="entry name" value="GALACTOSE-1-PHOSPHATE URIDYLYLTRANSFERASE"/>
    <property type="match status" value="1"/>
</dbReference>
<comment type="pathway">
    <text evidence="2 16">Carbohydrate metabolism; galactose metabolism.</text>
</comment>
<feature type="binding site" description="in other chain" evidence="14">
    <location>
        <begin position="79"/>
        <end position="80"/>
    </location>
    <ligand>
        <name>UDP-alpha-D-glucose</name>
        <dbReference type="ChEBI" id="CHEBI:58885"/>
        <note>ligand shared between dimeric partners</note>
    </ligand>
</feature>
<keyword evidence="7 16" id="KW-0548">Nucleotidyltransferase</keyword>
<name>A0A2T3IZY4_9GAMM</name>
<keyword evidence="9 15" id="KW-0862">Zinc</keyword>
<gene>
    <name evidence="19" type="ORF">C9I99_09630</name>
</gene>
<evidence type="ECO:0000256" key="4">
    <source>
        <dbReference type="ARBA" id="ARBA00012384"/>
    </source>
</evidence>
<evidence type="ECO:0000259" key="18">
    <source>
        <dbReference type="Pfam" id="PF02744"/>
    </source>
</evidence>
<feature type="binding site" evidence="15">
    <location>
        <position position="57"/>
    </location>
    <ligand>
        <name>Zn(2+)</name>
        <dbReference type="ChEBI" id="CHEBI:29105"/>
    </ligand>
</feature>
<feature type="binding site" evidence="14">
    <location>
        <begin position="321"/>
        <end position="322"/>
    </location>
    <ligand>
        <name>UDP-alpha-D-glucose</name>
        <dbReference type="ChEBI" id="CHEBI:58885"/>
        <note>ligand shared between dimeric partners</note>
    </ligand>
</feature>
<evidence type="ECO:0000256" key="3">
    <source>
        <dbReference type="ARBA" id="ARBA00010951"/>
    </source>
</evidence>
<feature type="domain" description="Galactose-1-phosphate uridyl transferase N-terminal" evidence="17">
    <location>
        <begin position="5"/>
        <end position="178"/>
    </location>
</feature>
<keyword evidence="20" id="KW-1185">Reference proteome</keyword>
<comment type="similarity">
    <text evidence="3 16">Belongs to the galactose-1-phosphate uridylyltransferase type 1 family.</text>
</comment>
<dbReference type="InterPro" id="IPR001937">
    <property type="entry name" value="GalP_UDPtransf1"/>
</dbReference>
<dbReference type="InterPro" id="IPR005849">
    <property type="entry name" value="GalP_Utransf_N"/>
</dbReference>
<evidence type="ECO:0000313" key="20">
    <source>
        <dbReference type="Proteomes" id="UP000241222"/>
    </source>
</evidence>
<dbReference type="GO" id="GO:0005737">
    <property type="term" value="C:cytoplasm"/>
    <property type="evidence" value="ECO:0007669"/>
    <property type="project" value="TreeGrafter"/>
</dbReference>
<feature type="binding site" evidence="15">
    <location>
        <position position="54"/>
    </location>
    <ligand>
        <name>Zn(2+)</name>
        <dbReference type="ChEBI" id="CHEBI:29105"/>
    </ligand>
</feature>
<evidence type="ECO:0000256" key="16">
    <source>
        <dbReference type="RuleBase" id="RU000506"/>
    </source>
</evidence>
<evidence type="ECO:0000256" key="14">
    <source>
        <dbReference type="PIRSR" id="PIRSR000808-2"/>
    </source>
</evidence>
<feature type="domain" description="Galactose-1-phosphate uridyl transferase C-terminal" evidence="18">
    <location>
        <begin position="185"/>
        <end position="351"/>
    </location>
</feature>
<feature type="binding site" description="in other chain" evidence="14">
    <location>
        <position position="170"/>
    </location>
    <ligand>
        <name>UDP-alpha-D-glucose</name>
        <dbReference type="ChEBI" id="CHEBI:58885"/>
        <note>ligand shared between dimeric partners</note>
    </ligand>
</feature>
<dbReference type="NCBIfam" id="TIGR00209">
    <property type="entry name" value="galT_1"/>
    <property type="match status" value="1"/>
</dbReference>
<feature type="active site" description="Tele-UMP-histidine intermediate" evidence="13">
    <location>
        <position position="168"/>
    </location>
</feature>
<dbReference type="UniPathway" id="UPA00214"/>
<dbReference type="GO" id="GO:0008108">
    <property type="term" value="F:UDP-glucose:hexose-1-phosphate uridylyltransferase activity"/>
    <property type="evidence" value="ECO:0007669"/>
    <property type="project" value="UniProtKB-UniRule"/>
</dbReference>
<evidence type="ECO:0000256" key="1">
    <source>
        <dbReference type="ARBA" id="ARBA00001107"/>
    </source>
</evidence>
<proteinExistence type="inferred from homology"/>
<feature type="binding site" description="in other chain" evidence="14">
    <location>
        <position position="328"/>
    </location>
    <ligand>
        <name>UDP-alpha-D-glucose</name>
        <dbReference type="ChEBI" id="CHEBI:58885"/>
        <note>ligand shared between dimeric partners</note>
    </ligand>
</feature>
<evidence type="ECO:0000256" key="7">
    <source>
        <dbReference type="ARBA" id="ARBA00022695"/>
    </source>
</evidence>